<feature type="compositionally biased region" description="Low complexity" evidence="1">
    <location>
        <begin position="43"/>
        <end position="77"/>
    </location>
</feature>
<accession>A0AAV6YN99</accession>
<comment type="caution">
    <text evidence="2">The sequence shown here is derived from an EMBL/GenBank/DDBJ whole genome shotgun (WGS) entry which is preliminary data.</text>
</comment>
<feature type="compositionally biased region" description="Basic and acidic residues" evidence="1">
    <location>
        <begin position="16"/>
        <end position="29"/>
    </location>
</feature>
<protein>
    <submittedName>
        <fullName evidence="2">Uncharacterized protein</fullName>
    </submittedName>
</protein>
<dbReference type="Proteomes" id="UP000824782">
    <property type="component" value="Unassembled WGS sequence"/>
</dbReference>
<dbReference type="EMBL" id="WNYA01029090">
    <property type="protein sequence ID" value="KAG8537558.1"/>
    <property type="molecule type" value="Genomic_DNA"/>
</dbReference>
<organism evidence="2 3">
    <name type="scientific">Engystomops pustulosus</name>
    <name type="common">Tungara frog</name>
    <name type="synonym">Physalaemus pustulosus</name>
    <dbReference type="NCBI Taxonomy" id="76066"/>
    <lineage>
        <taxon>Eukaryota</taxon>
        <taxon>Metazoa</taxon>
        <taxon>Chordata</taxon>
        <taxon>Craniata</taxon>
        <taxon>Vertebrata</taxon>
        <taxon>Euteleostomi</taxon>
        <taxon>Amphibia</taxon>
        <taxon>Batrachia</taxon>
        <taxon>Anura</taxon>
        <taxon>Neobatrachia</taxon>
        <taxon>Hyloidea</taxon>
        <taxon>Leptodactylidae</taxon>
        <taxon>Leiuperinae</taxon>
        <taxon>Engystomops</taxon>
    </lineage>
</organism>
<feature type="compositionally biased region" description="Acidic residues" evidence="1">
    <location>
        <begin position="78"/>
        <end position="91"/>
    </location>
</feature>
<keyword evidence="3" id="KW-1185">Reference proteome</keyword>
<gene>
    <name evidence="2" type="ORF">GDO81_024319</name>
</gene>
<feature type="region of interest" description="Disordered" evidence="1">
    <location>
        <begin position="1"/>
        <end position="141"/>
    </location>
</feature>
<name>A0AAV6YN99_ENGPU</name>
<dbReference type="AlphaFoldDB" id="A0AAV6YN99"/>
<reference evidence="2" key="1">
    <citation type="thesis" date="2020" institute="ProQuest LLC" country="789 East Eisenhower Parkway, Ann Arbor, MI, USA">
        <title>Comparative Genomics and Chromosome Evolution.</title>
        <authorList>
            <person name="Mudd A.B."/>
        </authorList>
    </citation>
    <scope>NUCLEOTIDE SEQUENCE</scope>
    <source>
        <strain evidence="2">237g6f4</strain>
        <tissue evidence="2">Blood</tissue>
    </source>
</reference>
<proteinExistence type="predicted"/>
<evidence type="ECO:0000313" key="2">
    <source>
        <dbReference type="EMBL" id="KAG8537558.1"/>
    </source>
</evidence>
<feature type="compositionally biased region" description="Polar residues" evidence="1">
    <location>
        <begin position="100"/>
        <end position="116"/>
    </location>
</feature>
<feature type="compositionally biased region" description="Basic and acidic residues" evidence="1">
    <location>
        <begin position="118"/>
        <end position="132"/>
    </location>
</feature>
<feature type="compositionally biased region" description="Basic residues" evidence="1">
    <location>
        <begin position="30"/>
        <end position="39"/>
    </location>
</feature>
<evidence type="ECO:0000256" key="1">
    <source>
        <dbReference type="SAM" id="MobiDB-lite"/>
    </source>
</evidence>
<sequence>MEREKGAMSSTSSHYESMDEDNRIWLENKRKQKKKKRGLSKIASSEGEAEGGVLEVAAEQPAGSAESLSSGEAGSSEWETDSESGDKDEGEGGPGGSLGASNNMDTSISLKRSCPNSDGKKERGSSSEDSRGKGGSKKKAV</sequence>
<evidence type="ECO:0000313" key="3">
    <source>
        <dbReference type="Proteomes" id="UP000824782"/>
    </source>
</evidence>